<dbReference type="PROSITE" id="PS50112">
    <property type="entry name" value="PAS"/>
    <property type="match status" value="1"/>
</dbReference>
<evidence type="ECO:0008006" key="8">
    <source>
        <dbReference type="Google" id="ProtNLM"/>
    </source>
</evidence>
<evidence type="ECO:0000259" key="4">
    <source>
        <dbReference type="PROSITE" id="PS50883"/>
    </source>
</evidence>
<evidence type="ECO:0000259" key="2">
    <source>
        <dbReference type="PROSITE" id="PS50112"/>
    </source>
</evidence>
<dbReference type="CDD" id="cd01948">
    <property type="entry name" value="EAL"/>
    <property type="match status" value="1"/>
</dbReference>
<keyword evidence="1" id="KW-0472">Membrane</keyword>
<dbReference type="NCBIfam" id="TIGR00254">
    <property type="entry name" value="GGDEF"/>
    <property type="match status" value="1"/>
</dbReference>
<dbReference type="RefSeq" id="WP_189378632.1">
    <property type="nucleotide sequence ID" value="NZ_BNAH01000010.1"/>
</dbReference>
<dbReference type="EMBL" id="BNAH01000010">
    <property type="protein sequence ID" value="GHE94902.1"/>
    <property type="molecule type" value="Genomic_DNA"/>
</dbReference>
<feature type="domain" description="PAS" evidence="2">
    <location>
        <begin position="395"/>
        <end position="441"/>
    </location>
</feature>
<dbReference type="Pfam" id="PF00563">
    <property type="entry name" value="EAL"/>
    <property type="match status" value="1"/>
</dbReference>
<accession>A0ABQ3IXT7</accession>
<dbReference type="SUPFAM" id="SSF141868">
    <property type="entry name" value="EAL domain-like"/>
    <property type="match status" value="1"/>
</dbReference>
<dbReference type="Gene3D" id="3.30.70.270">
    <property type="match status" value="1"/>
</dbReference>
<name>A0ABQ3IXT7_9GAMM</name>
<dbReference type="InterPro" id="IPR000014">
    <property type="entry name" value="PAS"/>
</dbReference>
<dbReference type="InterPro" id="IPR000160">
    <property type="entry name" value="GGDEF_dom"/>
</dbReference>
<dbReference type="InterPro" id="IPR000700">
    <property type="entry name" value="PAS-assoc_C"/>
</dbReference>
<feature type="domain" description="GGDEF" evidence="5">
    <location>
        <begin position="555"/>
        <end position="686"/>
    </location>
</feature>
<dbReference type="InterPro" id="IPR052155">
    <property type="entry name" value="Biofilm_reg_signaling"/>
</dbReference>
<organism evidence="6 7">
    <name type="scientific">Thalassotalea profundi</name>
    <dbReference type="NCBI Taxonomy" id="2036687"/>
    <lineage>
        <taxon>Bacteria</taxon>
        <taxon>Pseudomonadati</taxon>
        <taxon>Pseudomonadota</taxon>
        <taxon>Gammaproteobacteria</taxon>
        <taxon>Alteromonadales</taxon>
        <taxon>Colwelliaceae</taxon>
        <taxon>Thalassotalea</taxon>
    </lineage>
</organism>
<evidence type="ECO:0000313" key="7">
    <source>
        <dbReference type="Proteomes" id="UP000626370"/>
    </source>
</evidence>
<evidence type="ECO:0000256" key="1">
    <source>
        <dbReference type="SAM" id="Phobius"/>
    </source>
</evidence>
<protein>
    <recommendedName>
        <fullName evidence="8">EAL domain-containing protein</fullName>
    </recommendedName>
</protein>
<dbReference type="NCBIfam" id="TIGR00229">
    <property type="entry name" value="sensory_box"/>
    <property type="match status" value="1"/>
</dbReference>
<dbReference type="Proteomes" id="UP000626370">
    <property type="component" value="Unassembled WGS sequence"/>
</dbReference>
<dbReference type="PROSITE" id="PS50113">
    <property type="entry name" value="PAC"/>
    <property type="match status" value="1"/>
</dbReference>
<reference evidence="7" key="1">
    <citation type="journal article" date="2019" name="Int. J. Syst. Evol. Microbiol.">
        <title>The Global Catalogue of Microorganisms (GCM) 10K type strain sequencing project: providing services to taxonomists for standard genome sequencing and annotation.</title>
        <authorList>
            <consortium name="The Broad Institute Genomics Platform"/>
            <consortium name="The Broad Institute Genome Sequencing Center for Infectious Disease"/>
            <person name="Wu L."/>
            <person name="Ma J."/>
        </authorList>
    </citation>
    <scope>NUCLEOTIDE SEQUENCE [LARGE SCALE GENOMIC DNA]</scope>
    <source>
        <strain evidence="7">CGMCC 1.15922</strain>
    </source>
</reference>
<evidence type="ECO:0000313" key="6">
    <source>
        <dbReference type="EMBL" id="GHE94902.1"/>
    </source>
</evidence>
<evidence type="ECO:0000259" key="5">
    <source>
        <dbReference type="PROSITE" id="PS50887"/>
    </source>
</evidence>
<feature type="domain" description="PAC" evidence="3">
    <location>
        <begin position="469"/>
        <end position="521"/>
    </location>
</feature>
<dbReference type="SMART" id="SM00267">
    <property type="entry name" value="GGDEF"/>
    <property type="match status" value="1"/>
</dbReference>
<dbReference type="PANTHER" id="PTHR44757:SF4">
    <property type="entry name" value="DIGUANYLATE CYCLASE DGCE-RELATED"/>
    <property type="match status" value="1"/>
</dbReference>
<keyword evidence="1" id="KW-0812">Transmembrane</keyword>
<keyword evidence="7" id="KW-1185">Reference proteome</keyword>
<dbReference type="Gene3D" id="3.20.20.450">
    <property type="entry name" value="EAL domain"/>
    <property type="match status" value="1"/>
</dbReference>
<dbReference type="InterPro" id="IPR035965">
    <property type="entry name" value="PAS-like_dom_sf"/>
</dbReference>
<dbReference type="SMART" id="SM00052">
    <property type="entry name" value="EAL"/>
    <property type="match status" value="1"/>
</dbReference>
<proteinExistence type="predicted"/>
<dbReference type="InterPro" id="IPR029787">
    <property type="entry name" value="Nucleotide_cyclase"/>
</dbReference>
<feature type="domain" description="EAL" evidence="4">
    <location>
        <begin position="697"/>
        <end position="942"/>
    </location>
</feature>
<evidence type="ECO:0000259" key="3">
    <source>
        <dbReference type="PROSITE" id="PS50113"/>
    </source>
</evidence>
<dbReference type="PROSITE" id="PS50883">
    <property type="entry name" value="EAL"/>
    <property type="match status" value="1"/>
</dbReference>
<feature type="transmembrane region" description="Helical" evidence="1">
    <location>
        <begin position="9"/>
        <end position="28"/>
    </location>
</feature>
<dbReference type="SUPFAM" id="SSF55785">
    <property type="entry name" value="PYP-like sensor domain (PAS domain)"/>
    <property type="match status" value="2"/>
</dbReference>
<dbReference type="InterPro" id="IPR001633">
    <property type="entry name" value="EAL_dom"/>
</dbReference>
<gene>
    <name evidence="6" type="ORF">GCM10011501_25480</name>
</gene>
<dbReference type="CDD" id="cd01949">
    <property type="entry name" value="GGDEF"/>
    <property type="match status" value="1"/>
</dbReference>
<dbReference type="PANTHER" id="PTHR44757">
    <property type="entry name" value="DIGUANYLATE CYCLASE DGCP"/>
    <property type="match status" value="1"/>
</dbReference>
<dbReference type="PROSITE" id="PS50887">
    <property type="entry name" value="GGDEF"/>
    <property type="match status" value="1"/>
</dbReference>
<dbReference type="InterPro" id="IPR035919">
    <property type="entry name" value="EAL_sf"/>
</dbReference>
<dbReference type="Pfam" id="PF00990">
    <property type="entry name" value="GGDEF"/>
    <property type="match status" value="1"/>
</dbReference>
<keyword evidence="1" id="KW-1133">Transmembrane helix</keyword>
<sequence length="942" mass="107312">MTKTIYSKANLNIITILFVVLLFGFVSFEIDQQAQRIKTQELNQLNIISQQISSRVDIFSASRIRALEDIANNWPDHHPNLELWFNISGSRIMNILPAIDSLVWVDKNSKKSWRVPSNVPVDNKILTLDFANISQKNKPFVSPIIETQEKQKLIAIILPVSSNNQIRGWLVCTIDFNSAFYFMMGNYSDDAINFKLLDGDSLILSSNTYNYHGNSLETVLDFGTRKFVLQLYTGKSTFNQTFYTILSFFIVVLFAWVSRLLVLNHLKIIFSQQRFKAASESALDAMLIFYQFDKELVLQELNPFATSILGISHHDVNKMTYPMFIEAMGFEGSWLTDAPERVFQGDIIDQTFEVNFKNPNIKHIKLQMVRAQQYIAITIRDVTARKNAEMSLVKREQKYRRLVEGLSGHFLYSINDKDELNYVSKSVRNIIGYQPSEVINKLNGCTLYDEIKHYHMNNSSMLNINQKVHIFTVELYDEKNELKMLELTESLILDDNNELIAIEGIAKDITREKQLSDELLFQANHDALTGLYNRYAFDAKLSEILSEGVSGSDDHLGCVCYLDLDQFKIVNDTSGHFAGDQLLKQLGAIISTELNQHTVARLGGDEFAILFKELSIEESLHILKNLLGKINEFRFSIEDKVFRVSASIGLTVINEGMRSEELMKAADVACYMSKDGGRNRISIYNIHDEELSKHSIKLTWANEIQQALDQNRFKLFHQTIKPLHVTENNGKSYEILLRMVSLDGELISPALFIPAAERFNLMGEIDRWVLTNVISLLRNNQKLLADTQKCSINLSGATIIDETLADEIIDLLTINEIPPQKICFEITETEAVTKLNNAKSFINKLRRFGCEFALDDFGVGMCSFAYLKNLPVDTIKIDGSFVKNLCNDESDRAIVKSINDIAKSLGKKTIAEFVGDKATEQLLKKMSVDYVQGYYIDQPSEI</sequence>
<dbReference type="Gene3D" id="3.30.450.20">
    <property type="entry name" value="PAS domain"/>
    <property type="match status" value="2"/>
</dbReference>
<dbReference type="SUPFAM" id="SSF55073">
    <property type="entry name" value="Nucleotide cyclase"/>
    <property type="match status" value="1"/>
</dbReference>
<dbReference type="InterPro" id="IPR043128">
    <property type="entry name" value="Rev_trsase/Diguanyl_cyclase"/>
</dbReference>
<comment type="caution">
    <text evidence="6">The sequence shown here is derived from an EMBL/GenBank/DDBJ whole genome shotgun (WGS) entry which is preliminary data.</text>
</comment>
<feature type="transmembrane region" description="Helical" evidence="1">
    <location>
        <begin position="242"/>
        <end position="262"/>
    </location>
</feature>